<dbReference type="FunFam" id="1.50.10.10:FF:000052">
    <property type="entry name" value="Alpha-L-rhamnosidase B, putative"/>
    <property type="match status" value="1"/>
</dbReference>
<sequence length="687" mass="75027">MVPILFALLVATVEVVQSQCWRDYPCSGPVDAAFPGPWDQNNYAPDSRIVSPTSSLIWPNLTSVPYPEVQTISGNGSLVTYDFGKEVGGIVRFSYTSSDAGTLGIAFTESKKFIGYVSDSSNGLFTGSDLWLNLTLTGQPGEYVMPDEVLRGGFRYMTLWLSTNSSTTSFSAQNITVELDFQPTWSNLRAYQGYFHCSDELLNRIWYAGAYTLQSNAVPTNTGRQVPMLVWNWANNATLGPGYSIIVDGAKRDRAVWPGDMGIAVPSAFVSTGDLESVRNALQVMYDYQNTTTGAFDESGPPLSQKNSDTYHMWTMIGSYNYVLYTNDTAWLVPLWNKYKHAMEYVVGKIDQSGLMNVTGTRDWARWQQGFHNTEANMILFQTLTTGSKLATWLGDSATAKDWSATATALADAINEHTYDATANAYRDNDTTTALHPQDANSLALLFSVAAPAHVAGIASALVNNWTPIGPVTPELPYNISPFISSFELLGRLAVRDTARALQLLRTLWGWIVNNADSTESTLLEGFLANGSFAYRSDRGYAYDESYVSHAHGWTSGPTSALTHSVLGLDVRSPAGRVWTLAPQTGDLAFAEGGFTTVLGQFSAKWRVSEGGVLLTWDTPVDTSGRIVLPVCNMPVSASADGVQVIVRLNGEDRTVRVKPSAVTAFDEYLGQIDVPGGEGRVWYPLE</sequence>
<dbReference type="OrthoDB" id="10036721at2759"/>
<evidence type="ECO:0000259" key="3">
    <source>
        <dbReference type="Pfam" id="PF17390"/>
    </source>
</evidence>
<dbReference type="SUPFAM" id="SSF48208">
    <property type="entry name" value="Six-hairpin glycosidases"/>
    <property type="match status" value="1"/>
</dbReference>
<dbReference type="Gene3D" id="1.50.10.10">
    <property type="match status" value="1"/>
</dbReference>
<dbReference type="AlphaFoldDB" id="V9D7Z4"/>
<dbReference type="Proteomes" id="UP000030678">
    <property type="component" value="Unassembled WGS sequence"/>
</dbReference>
<accession>V9D7Z4</accession>
<dbReference type="InterPro" id="IPR035398">
    <property type="entry name" value="Bac_rhamnosid_C"/>
</dbReference>
<dbReference type="HOGENOM" id="CLU_007933_3_0_1"/>
<evidence type="ECO:0008006" key="6">
    <source>
        <dbReference type="Google" id="ProtNLM"/>
    </source>
</evidence>
<dbReference type="VEuPathDB" id="FungiDB:G647_06174"/>
<organism evidence="4 5">
    <name type="scientific">Cladophialophora carrionii CBS 160.54</name>
    <dbReference type="NCBI Taxonomy" id="1279043"/>
    <lineage>
        <taxon>Eukaryota</taxon>
        <taxon>Fungi</taxon>
        <taxon>Dikarya</taxon>
        <taxon>Ascomycota</taxon>
        <taxon>Pezizomycotina</taxon>
        <taxon>Eurotiomycetes</taxon>
        <taxon>Chaetothyriomycetidae</taxon>
        <taxon>Chaetothyriales</taxon>
        <taxon>Herpotrichiellaceae</taxon>
        <taxon>Cladophialophora</taxon>
    </lineage>
</organism>
<proteinExistence type="predicted"/>
<dbReference type="PANTHER" id="PTHR34987:SF5">
    <property type="entry name" value="ALPHA-RHAMNOSIDASE"/>
    <property type="match status" value="1"/>
</dbReference>
<dbReference type="GO" id="GO:0005975">
    <property type="term" value="P:carbohydrate metabolic process"/>
    <property type="evidence" value="ECO:0007669"/>
    <property type="project" value="InterPro"/>
</dbReference>
<dbReference type="Pfam" id="PF17390">
    <property type="entry name" value="Bac_rhamnosid_C"/>
    <property type="match status" value="1"/>
</dbReference>
<dbReference type="Pfam" id="PF17389">
    <property type="entry name" value="Bac_rhamnosid6H"/>
    <property type="match status" value="1"/>
</dbReference>
<feature type="chain" id="PRO_5004773190" description="Alpha-L-rhamnosidase six-hairpin glycosidase domain-containing protein" evidence="1">
    <location>
        <begin position="19"/>
        <end position="687"/>
    </location>
</feature>
<dbReference type="GO" id="GO:0003824">
    <property type="term" value="F:catalytic activity"/>
    <property type="evidence" value="ECO:0007669"/>
    <property type="project" value="UniProtKB-ARBA"/>
</dbReference>
<reference evidence="4 5" key="1">
    <citation type="submission" date="2013-03" db="EMBL/GenBank/DDBJ databases">
        <title>The Genome Sequence of Cladophialophora carrionii CBS 160.54.</title>
        <authorList>
            <consortium name="The Broad Institute Genomics Platform"/>
            <person name="Cuomo C."/>
            <person name="de Hoog S."/>
            <person name="Gorbushina A."/>
            <person name="Walker B."/>
            <person name="Young S.K."/>
            <person name="Zeng Q."/>
            <person name="Gargeya S."/>
            <person name="Fitzgerald M."/>
            <person name="Haas B."/>
            <person name="Abouelleil A."/>
            <person name="Allen A.W."/>
            <person name="Alvarado L."/>
            <person name="Arachchi H.M."/>
            <person name="Berlin A.M."/>
            <person name="Chapman S.B."/>
            <person name="Gainer-Dewar J."/>
            <person name="Goldberg J."/>
            <person name="Griggs A."/>
            <person name="Gujja S."/>
            <person name="Hansen M."/>
            <person name="Howarth C."/>
            <person name="Imamovic A."/>
            <person name="Ireland A."/>
            <person name="Larimer J."/>
            <person name="McCowan C."/>
            <person name="Murphy C."/>
            <person name="Pearson M."/>
            <person name="Poon T.W."/>
            <person name="Priest M."/>
            <person name="Roberts A."/>
            <person name="Saif S."/>
            <person name="Shea T."/>
            <person name="Sisk P."/>
            <person name="Sykes S."/>
            <person name="Wortman J."/>
            <person name="Nusbaum C."/>
            <person name="Birren B."/>
        </authorList>
    </citation>
    <scope>NUCLEOTIDE SEQUENCE [LARGE SCALE GENOMIC DNA]</scope>
    <source>
        <strain evidence="4 5">CBS 160.54</strain>
    </source>
</reference>
<dbReference type="PANTHER" id="PTHR34987">
    <property type="entry name" value="C, PUTATIVE (AFU_ORTHOLOGUE AFUA_3G02880)-RELATED"/>
    <property type="match status" value="1"/>
</dbReference>
<feature type="domain" description="Alpha-L-rhamnosidase C-terminal" evidence="3">
    <location>
        <begin position="572"/>
        <end position="631"/>
    </location>
</feature>
<dbReference type="RefSeq" id="XP_008728719.1">
    <property type="nucleotide sequence ID" value="XM_008730497.1"/>
</dbReference>
<dbReference type="GeneID" id="19984667"/>
<dbReference type="Gene3D" id="2.60.420.10">
    <property type="entry name" value="Maltose phosphorylase, domain 3"/>
    <property type="match status" value="1"/>
</dbReference>
<protein>
    <recommendedName>
        <fullName evidence="6">Alpha-L-rhamnosidase six-hairpin glycosidase domain-containing protein</fullName>
    </recommendedName>
</protein>
<gene>
    <name evidence="4" type="ORF">G647_06174</name>
</gene>
<feature type="domain" description="Alpha-L-rhamnosidase six-hairpin glycosidase" evidence="2">
    <location>
        <begin position="231"/>
        <end position="460"/>
    </location>
</feature>
<name>V9D7Z4_9EURO</name>
<evidence type="ECO:0000313" key="5">
    <source>
        <dbReference type="Proteomes" id="UP000030678"/>
    </source>
</evidence>
<dbReference type="InterPro" id="IPR012341">
    <property type="entry name" value="6hp_glycosidase-like_sf"/>
</dbReference>
<evidence type="ECO:0000259" key="2">
    <source>
        <dbReference type="Pfam" id="PF17389"/>
    </source>
</evidence>
<feature type="signal peptide" evidence="1">
    <location>
        <begin position="1"/>
        <end position="18"/>
    </location>
</feature>
<keyword evidence="1" id="KW-0732">Signal</keyword>
<evidence type="ECO:0000256" key="1">
    <source>
        <dbReference type="SAM" id="SignalP"/>
    </source>
</evidence>
<dbReference type="EMBL" id="KB822706">
    <property type="protein sequence ID" value="ETI22102.1"/>
    <property type="molecule type" value="Genomic_DNA"/>
</dbReference>
<dbReference type="InterPro" id="IPR035396">
    <property type="entry name" value="Bac_rhamnosid6H"/>
</dbReference>
<evidence type="ECO:0000313" key="4">
    <source>
        <dbReference type="EMBL" id="ETI22102.1"/>
    </source>
</evidence>
<dbReference type="InterPro" id="IPR008928">
    <property type="entry name" value="6-hairpin_glycosidase_sf"/>
</dbReference>